<feature type="region of interest" description="Disordered" evidence="10">
    <location>
        <begin position="504"/>
        <end position="538"/>
    </location>
</feature>
<gene>
    <name evidence="12" type="primary">gb15903</name>
    <name evidence="12" type="ORF">PR202_gb15903</name>
</gene>
<evidence type="ECO:0000256" key="4">
    <source>
        <dbReference type="ARBA" id="ARBA00022679"/>
    </source>
</evidence>
<dbReference type="Pfam" id="PF01485">
    <property type="entry name" value="IBR"/>
    <property type="match status" value="1"/>
</dbReference>
<reference evidence="12" key="2">
    <citation type="submission" date="2021-12" db="EMBL/GenBank/DDBJ databases">
        <title>Resequencing data analysis of finger millet.</title>
        <authorList>
            <person name="Hatakeyama M."/>
            <person name="Aluri S."/>
            <person name="Balachadran M.T."/>
            <person name="Sivarajan S.R."/>
            <person name="Poveda L."/>
            <person name="Shimizu-Inatsugi R."/>
            <person name="Schlapbach R."/>
            <person name="Sreeman S.M."/>
            <person name="Shimizu K.K."/>
        </authorList>
    </citation>
    <scope>NUCLEOTIDE SEQUENCE</scope>
</reference>
<evidence type="ECO:0000256" key="2">
    <source>
        <dbReference type="ARBA" id="ARBA00001947"/>
    </source>
</evidence>
<dbReference type="SMART" id="SM00647">
    <property type="entry name" value="IBR"/>
    <property type="match status" value="2"/>
</dbReference>
<dbReference type="InterPro" id="IPR017907">
    <property type="entry name" value="Znf_RING_CS"/>
</dbReference>
<dbReference type="EC" id="2.3.2.31" evidence="3"/>
<evidence type="ECO:0000256" key="6">
    <source>
        <dbReference type="ARBA" id="ARBA00022737"/>
    </source>
</evidence>
<accession>A0AAV5EZH9</accession>
<keyword evidence="5" id="KW-0479">Metal-binding</keyword>
<dbReference type="CDD" id="cd20346">
    <property type="entry name" value="BRcat_RBR_ANKIB1"/>
    <property type="match status" value="1"/>
</dbReference>
<keyword evidence="4" id="KW-0808">Transferase</keyword>
<keyword evidence="8" id="KW-0833">Ubl conjugation pathway</keyword>
<sequence length="576" mass="64497">MASSDGPSDHNGRRSQGPGECTDDEDGGCKRPRVADDKDDHVEDEFSLGDELAEETDQEEDDNGYGGEDYIYDDNDDDDGYVSETFEEEHDHVDERYKVLDEDDIRAQQEADVAKVVEVLSISADSAFLLLRHFKWQAGQLQDAWFSDESLRRGPEALRGLRGPPLLQAWRGYVRAALDDWPGCLGLRCPDPACSAAVVHELIADVADGADAARYALFAQLRSYVEDSGGRVKWCPGPGCARAVELLNTGGGGGGGALAADVFCECMHAFCFRCGEEAQRPVSCETVRRWQEKNASDSENANWVLAHTKHCPGCRKPIEKNQGCSHMRCRCGHSFCWLCLDPLSRHRGCSAYQSQSAAAQGQQGNHKKQLSHQNQQLSDHRRRQAKASLDRYLYHYERWASNKSSLLKIAAGRRVLRWAHAYGYYLDPARDRAKRALFEDLLDQANSCLERLHGYVELERKDMFGAKDGDAHVLMEVLKPYRERRLHASHDAWGPVRVAAGAIPGRKVKANNNGPAGSPQRDEDEDRHRSRSLCYDEDGIGTDPVIRVVMMLAHGKRRQPVSHKTEHSKHKRSTRS</sequence>
<evidence type="ECO:0000313" key="13">
    <source>
        <dbReference type="Proteomes" id="UP001054889"/>
    </source>
</evidence>
<name>A0AAV5EZH9_ELECO</name>
<proteinExistence type="predicted"/>
<evidence type="ECO:0000256" key="10">
    <source>
        <dbReference type="SAM" id="MobiDB-lite"/>
    </source>
</evidence>
<dbReference type="Pfam" id="PF21235">
    <property type="entry name" value="UBA_ARI1"/>
    <property type="match status" value="1"/>
</dbReference>
<dbReference type="GO" id="GO:0008270">
    <property type="term" value="F:zinc ion binding"/>
    <property type="evidence" value="ECO:0007669"/>
    <property type="project" value="UniProtKB-KW"/>
</dbReference>
<dbReference type="InterPro" id="IPR044066">
    <property type="entry name" value="TRIAD_supradom"/>
</dbReference>
<keyword evidence="9" id="KW-0862">Zinc</keyword>
<dbReference type="PANTHER" id="PTHR11685">
    <property type="entry name" value="RBR FAMILY RING FINGER AND IBR DOMAIN-CONTAINING"/>
    <property type="match status" value="1"/>
</dbReference>
<comment type="caution">
    <text evidence="12">The sequence shown here is derived from an EMBL/GenBank/DDBJ whole genome shotgun (WGS) entry which is preliminary data.</text>
</comment>
<dbReference type="Pfam" id="PF22191">
    <property type="entry name" value="IBR_1"/>
    <property type="match status" value="1"/>
</dbReference>
<feature type="compositionally biased region" description="Basic residues" evidence="10">
    <location>
        <begin position="554"/>
        <end position="576"/>
    </location>
</feature>
<feature type="region of interest" description="Disordered" evidence="10">
    <location>
        <begin position="553"/>
        <end position="576"/>
    </location>
</feature>
<reference evidence="12" key="1">
    <citation type="journal article" date="2018" name="DNA Res.">
        <title>Multiple hybrid de novo genome assembly of finger millet, an orphan allotetraploid crop.</title>
        <authorList>
            <person name="Hatakeyama M."/>
            <person name="Aluri S."/>
            <person name="Balachadran M.T."/>
            <person name="Sivarajan S.R."/>
            <person name="Patrignani A."/>
            <person name="Gruter S."/>
            <person name="Poveda L."/>
            <person name="Shimizu-Inatsugi R."/>
            <person name="Baeten J."/>
            <person name="Francoijs K.J."/>
            <person name="Nataraja K.N."/>
            <person name="Reddy Y.A.N."/>
            <person name="Phadnis S."/>
            <person name="Ravikumar R.L."/>
            <person name="Schlapbach R."/>
            <person name="Sreeman S.M."/>
            <person name="Shimizu K.K."/>
        </authorList>
    </citation>
    <scope>NUCLEOTIDE SEQUENCE</scope>
</reference>
<keyword evidence="7" id="KW-0863">Zinc-finger</keyword>
<dbReference type="AlphaFoldDB" id="A0AAV5EZH9"/>
<dbReference type="InterPro" id="IPR048962">
    <property type="entry name" value="ARIH1-like_UBL"/>
</dbReference>
<evidence type="ECO:0000256" key="5">
    <source>
        <dbReference type="ARBA" id="ARBA00022723"/>
    </source>
</evidence>
<feature type="domain" description="RING-type" evidence="11">
    <location>
        <begin position="138"/>
        <end position="353"/>
    </location>
</feature>
<evidence type="ECO:0000256" key="9">
    <source>
        <dbReference type="ARBA" id="ARBA00022833"/>
    </source>
</evidence>
<protein>
    <recommendedName>
        <fullName evidence="3">RBR-type E3 ubiquitin transferase</fullName>
        <ecNumber evidence="3">2.3.2.31</ecNumber>
    </recommendedName>
</protein>
<organism evidence="12 13">
    <name type="scientific">Eleusine coracana subsp. coracana</name>
    <dbReference type="NCBI Taxonomy" id="191504"/>
    <lineage>
        <taxon>Eukaryota</taxon>
        <taxon>Viridiplantae</taxon>
        <taxon>Streptophyta</taxon>
        <taxon>Embryophyta</taxon>
        <taxon>Tracheophyta</taxon>
        <taxon>Spermatophyta</taxon>
        <taxon>Magnoliopsida</taxon>
        <taxon>Liliopsida</taxon>
        <taxon>Poales</taxon>
        <taxon>Poaceae</taxon>
        <taxon>PACMAD clade</taxon>
        <taxon>Chloridoideae</taxon>
        <taxon>Cynodonteae</taxon>
        <taxon>Eleusininae</taxon>
        <taxon>Eleusine</taxon>
    </lineage>
</organism>
<feature type="region of interest" description="Disordered" evidence="10">
    <location>
        <begin position="1"/>
        <end position="78"/>
    </location>
</feature>
<dbReference type="EMBL" id="BQKI01000079">
    <property type="protein sequence ID" value="GJN27848.1"/>
    <property type="molecule type" value="Genomic_DNA"/>
</dbReference>
<evidence type="ECO:0000256" key="7">
    <source>
        <dbReference type="ARBA" id="ARBA00022771"/>
    </source>
</evidence>
<feature type="compositionally biased region" description="Acidic residues" evidence="10">
    <location>
        <begin position="42"/>
        <end position="63"/>
    </location>
</feature>
<feature type="region of interest" description="Disordered" evidence="10">
    <location>
        <begin position="360"/>
        <end position="382"/>
    </location>
</feature>
<dbReference type="PROSITE" id="PS00518">
    <property type="entry name" value="ZF_RING_1"/>
    <property type="match status" value="1"/>
</dbReference>
<evidence type="ECO:0000256" key="3">
    <source>
        <dbReference type="ARBA" id="ARBA00012251"/>
    </source>
</evidence>
<dbReference type="Proteomes" id="UP001054889">
    <property type="component" value="Unassembled WGS sequence"/>
</dbReference>
<dbReference type="GO" id="GO:0016567">
    <property type="term" value="P:protein ubiquitination"/>
    <property type="evidence" value="ECO:0007669"/>
    <property type="project" value="InterPro"/>
</dbReference>
<dbReference type="InterPro" id="IPR031127">
    <property type="entry name" value="E3_UB_ligase_RBR"/>
</dbReference>
<dbReference type="SUPFAM" id="SSF57850">
    <property type="entry name" value="RING/U-box"/>
    <property type="match status" value="2"/>
</dbReference>
<dbReference type="PROSITE" id="PS51873">
    <property type="entry name" value="TRIAD"/>
    <property type="match status" value="1"/>
</dbReference>
<evidence type="ECO:0000313" key="12">
    <source>
        <dbReference type="EMBL" id="GJN27848.1"/>
    </source>
</evidence>
<feature type="compositionally biased region" description="Basic and acidic residues" evidence="10">
    <location>
        <begin position="27"/>
        <end position="41"/>
    </location>
</feature>
<comment type="catalytic activity">
    <reaction evidence="1">
        <text>[E2 ubiquitin-conjugating enzyme]-S-ubiquitinyl-L-cysteine + [acceptor protein]-L-lysine = [E2 ubiquitin-conjugating enzyme]-L-cysteine + [acceptor protein]-N(6)-ubiquitinyl-L-lysine.</text>
        <dbReference type="EC" id="2.3.2.31"/>
    </reaction>
</comment>
<evidence type="ECO:0000259" key="11">
    <source>
        <dbReference type="PROSITE" id="PS51873"/>
    </source>
</evidence>
<dbReference type="GO" id="GO:0061630">
    <property type="term" value="F:ubiquitin protein ligase activity"/>
    <property type="evidence" value="ECO:0007669"/>
    <property type="project" value="UniProtKB-EC"/>
</dbReference>
<dbReference type="Gene3D" id="1.20.120.1750">
    <property type="match status" value="1"/>
</dbReference>
<evidence type="ECO:0000256" key="1">
    <source>
        <dbReference type="ARBA" id="ARBA00001798"/>
    </source>
</evidence>
<dbReference type="InterPro" id="IPR002867">
    <property type="entry name" value="IBR_dom"/>
</dbReference>
<keyword evidence="6" id="KW-0677">Repeat</keyword>
<comment type="cofactor">
    <cofactor evidence="2">
        <name>Zn(2+)</name>
        <dbReference type="ChEBI" id="CHEBI:29105"/>
    </cofactor>
</comment>
<keyword evidence="13" id="KW-1185">Reference proteome</keyword>
<evidence type="ECO:0000256" key="8">
    <source>
        <dbReference type="ARBA" id="ARBA00022786"/>
    </source>
</evidence>